<dbReference type="STRING" id="1611254.A0A2G5VDQ9"/>
<dbReference type="CDD" id="cd22907">
    <property type="entry name" value="HFD_NFYB"/>
    <property type="match status" value="1"/>
</dbReference>
<dbReference type="FunFam" id="1.10.20.10:FF:000099">
    <property type="entry name" value="nuclear transcription factor Y subunit beta"/>
    <property type="match status" value="1"/>
</dbReference>
<dbReference type="PANTHER" id="PTHR11064">
    <property type="entry name" value="CCAAT-BINDING TRANSCRIPTION FACTOR-RELATED"/>
    <property type="match status" value="1"/>
</dbReference>
<keyword evidence="4" id="KW-0804">Transcription</keyword>
<dbReference type="GO" id="GO:0016602">
    <property type="term" value="C:CCAAT-binding factor complex"/>
    <property type="evidence" value="ECO:0007669"/>
    <property type="project" value="InterPro"/>
</dbReference>
<dbReference type="Proteomes" id="UP000230233">
    <property type="component" value="Chromosome II"/>
</dbReference>
<organism evidence="7 8">
    <name type="scientific">Caenorhabditis nigoni</name>
    <dbReference type="NCBI Taxonomy" id="1611254"/>
    <lineage>
        <taxon>Eukaryota</taxon>
        <taxon>Metazoa</taxon>
        <taxon>Ecdysozoa</taxon>
        <taxon>Nematoda</taxon>
        <taxon>Chromadorea</taxon>
        <taxon>Rhabditida</taxon>
        <taxon>Rhabditina</taxon>
        <taxon>Rhabditomorpha</taxon>
        <taxon>Rhabditoidea</taxon>
        <taxon>Rhabditidae</taxon>
        <taxon>Peloderinae</taxon>
        <taxon>Caenorhabditis</taxon>
    </lineage>
</organism>
<keyword evidence="8" id="KW-1185">Reference proteome</keyword>
<dbReference type="SUPFAM" id="SSF47113">
    <property type="entry name" value="Histone-fold"/>
    <property type="match status" value="1"/>
</dbReference>
<dbReference type="GO" id="GO:0000978">
    <property type="term" value="F:RNA polymerase II cis-regulatory region sequence-specific DNA binding"/>
    <property type="evidence" value="ECO:0007669"/>
    <property type="project" value="TreeGrafter"/>
</dbReference>
<dbReference type="GO" id="GO:0046982">
    <property type="term" value="F:protein heterodimerization activity"/>
    <property type="evidence" value="ECO:0007669"/>
    <property type="project" value="InterPro"/>
</dbReference>
<dbReference type="PANTHER" id="PTHR11064:SF9">
    <property type="entry name" value="NUCLEAR TRANSCRIPTION FACTOR Y SUBUNIT BETA"/>
    <property type="match status" value="1"/>
</dbReference>
<gene>
    <name evidence="7" type="primary">Cni-nfyb-1</name>
    <name evidence="7" type="synonym">Cnig_chr_II.g8228</name>
    <name evidence="7" type="ORF">B9Z55_008228</name>
</gene>
<dbReference type="OrthoDB" id="386949at2759"/>
<evidence type="ECO:0000256" key="3">
    <source>
        <dbReference type="ARBA" id="ARBA00023125"/>
    </source>
</evidence>
<dbReference type="InterPro" id="IPR009072">
    <property type="entry name" value="Histone-fold"/>
</dbReference>
<comment type="similarity">
    <text evidence="1">Belongs to the NFYB/HAP3 subunit family.</text>
</comment>
<evidence type="ECO:0000256" key="5">
    <source>
        <dbReference type="SAM" id="MobiDB-lite"/>
    </source>
</evidence>
<name>A0A2G5VDQ9_9PELO</name>
<dbReference type="InterPro" id="IPR003958">
    <property type="entry name" value="CBFA_NFYB_domain"/>
</dbReference>
<sequence length="534" mass="61598">MASPEPQTSEDPPPPVLKQEITEQEKPEEEQDHLEGTSSQNVMASDRLAAPAPVRSPPERMIDPKDKPVLDQERYLPIANVTRLMKGQMDPQAKLAKDAKECVQECVSEFITFVASEAAEICNQQKRKTIMADDLLTAMESLGFDNFAEPMRIFLQKYRQVHRITGPYHVHHPNYKRPPQFENDPPVPPLFFETPNGRRCTETKYVINGTEVIKDAPFDNEWNEETGNHGGDLLQRELADENGQEMEEVIHYERNGDDMEEGSLEPIMGETITITMDQFTDDDDVNQPGAIALEQQQQMQIYYDPQSKRHYAAKETPNGMELYPLVIQDKPLQLENVETGDNQFMMSMEEDTNEGTIVQFGEPLTPDVEPVHQQQVNHQQRHHPHQSRQSSSSSSQRNHAKRRRVIAQNYEEQLPEDSTIQQMAHEEKLRRIKQRERDEFEARRQQQIRHEQQQEALRRQQRQAATPRSRAAQVRMQRIEEDHDDDEGPPVQNHEETIMKPAPSPRVRAPAPVPPHRMMGVGAKRTPPKRKRNS</sequence>
<feature type="region of interest" description="Disordered" evidence="5">
    <location>
        <begin position="436"/>
        <end position="534"/>
    </location>
</feature>
<feature type="compositionally biased region" description="Low complexity" evidence="5">
    <location>
        <begin position="1"/>
        <end position="10"/>
    </location>
</feature>
<dbReference type="EMBL" id="PDUG01000002">
    <property type="protein sequence ID" value="PIC49706.1"/>
    <property type="molecule type" value="Genomic_DNA"/>
</dbReference>
<keyword evidence="3" id="KW-0238">DNA-binding</keyword>
<dbReference type="AlphaFoldDB" id="A0A2G5VDQ9"/>
<comment type="caution">
    <text evidence="7">The sequence shown here is derived from an EMBL/GenBank/DDBJ whole genome shotgun (WGS) entry which is preliminary data.</text>
</comment>
<dbReference type="InterPro" id="IPR027113">
    <property type="entry name" value="Transc_fact_NFYB/HAP3"/>
</dbReference>
<evidence type="ECO:0000256" key="2">
    <source>
        <dbReference type="ARBA" id="ARBA00023015"/>
    </source>
</evidence>
<feature type="compositionally biased region" description="Low complexity" evidence="5">
    <location>
        <begin position="462"/>
        <end position="473"/>
    </location>
</feature>
<protein>
    <recommendedName>
        <fullName evidence="6">Transcription factor CBF/NF-Y/archaeal histone domain-containing protein</fullName>
    </recommendedName>
</protein>
<keyword evidence="2" id="KW-0805">Transcription regulation</keyword>
<feature type="compositionally biased region" description="Low complexity" evidence="5">
    <location>
        <begin position="387"/>
        <end position="397"/>
    </location>
</feature>
<accession>A0A2G5VDQ9</accession>
<proteinExistence type="inferred from homology"/>
<evidence type="ECO:0000259" key="6">
    <source>
        <dbReference type="Pfam" id="PF00808"/>
    </source>
</evidence>
<feature type="region of interest" description="Disordered" evidence="5">
    <location>
        <begin position="370"/>
        <end position="402"/>
    </location>
</feature>
<evidence type="ECO:0000313" key="7">
    <source>
        <dbReference type="EMBL" id="PIC49706.1"/>
    </source>
</evidence>
<feature type="compositionally biased region" description="Basic and acidic residues" evidence="5">
    <location>
        <begin position="436"/>
        <end position="458"/>
    </location>
</feature>
<reference evidence="8" key="1">
    <citation type="submission" date="2017-10" db="EMBL/GenBank/DDBJ databases">
        <title>Rapid genome shrinkage in a self-fertile nematode reveals novel sperm competition proteins.</title>
        <authorList>
            <person name="Yin D."/>
            <person name="Schwarz E.M."/>
            <person name="Thomas C.G."/>
            <person name="Felde R.L."/>
            <person name="Korf I.F."/>
            <person name="Cutter A.D."/>
            <person name="Schartner C.M."/>
            <person name="Ralston E.J."/>
            <person name="Meyer B.J."/>
            <person name="Haag E.S."/>
        </authorList>
    </citation>
    <scope>NUCLEOTIDE SEQUENCE [LARGE SCALE GENOMIC DNA]</scope>
    <source>
        <strain evidence="8">JU1422</strain>
    </source>
</reference>
<dbReference type="PRINTS" id="PR00615">
    <property type="entry name" value="CCAATSUBUNTA"/>
</dbReference>
<feature type="domain" description="Transcription factor CBF/NF-Y/archaeal histone" evidence="6">
    <location>
        <begin position="75"/>
        <end position="139"/>
    </location>
</feature>
<evidence type="ECO:0000256" key="4">
    <source>
        <dbReference type="ARBA" id="ARBA00023163"/>
    </source>
</evidence>
<dbReference type="Gene3D" id="1.10.20.10">
    <property type="entry name" value="Histone, subunit A"/>
    <property type="match status" value="1"/>
</dbReference>
<dbReference type="GO" id="GO:0001228">
    <property type="term" value="F:DNA-binding transcription activator activity, RNA polymerase II-specific"/>
    <property type="evidence" value="ECO:0007669"/>
    <property type="project" value="InterPro"/>
</dbReference>
<dbReference type="Pfam" id="PF00808">
    <property type="entry name" value="CBFD_NFYB_HMF"/>
    <property type="match status" value="1"/>
</dbReference>
<evidence type="ECO:0000256" key="1">
    <source>
        <dbReference type="ARBA" id="ARBA00009053"/>
    </source>
</evidence>
<evidence type="ECO:0000313" key="8">
    <source>
        <dbReference type="Proteomes" id="UP000230233"/>
    </source>
</evidence>
<feature type="region of interest" description="Disordered" evidence="5">
    <location>
        <begin position="1"/>
        <end position="65"/>
    </location>
</feature>